<evidence type="ECO:0000313" key="3">
    <source>
        <dbReference type="Proteomes" id="UP000824105"/>
    </source>
</evidence>
<dbReference type="Proteomes" id="UP000824105">
    <property type="component" value="Unassembled WGS sequence"/>
</dbReference>
<comment type="caution">
    <text evidence="2">The sequence shown here is derived from an EMBL/GenBank/DDBJ whole genome shotgun (WGS) entry which is preliminary data.</text>
</comment>
<protein>
    <submittedName>
        <fullName evidence="2">Bacteriophage Gp15 family protein</fullName>
    </submittedName>
</protein>
<name>A0A9D2FJZ0_9FIRM</name>
<reference evidence="2" key="2">
    <citation type="submission" date="2021-04" db="EMBL/GenBank/DDBJ databases">
        <authorList>
            <person name="Gilroy R."/>
        </authorList>
    </citation>
    <scope>NUCLEOTIDE SEQUENCE</scope>
    <source>
        <strain evidence="2">CHK188-11489</strain>
    </source>
</reference>
<feature type="region of interest" description="Disordered" evidence="1">
    <location>
        <begin position="198"/>
        <end position="221"/>
    </location>
</feature>
<gene>
    <name evidence="2" type="ORF">H9724_06965</name>
</gene>
<accession>A0A9D2FJZ0</accession>
<dbReference type="EMBL" id="DXBF01000055">
    <property type="protein sequence ID" value="HIZ62489.1"/>
    <property type="molecule type" value="Genomic_DNA"/>
</dbReference>
<proteinExistence type="predicted"/>
<dbReference type="AlphaFoldDB" id="A0A9D2FJZ0"/>
<evidence type="ECO:0000256" key="1">
    <source>
        <dbReference type="SAM" id="MobiDB-lite"/>
    </source>
</evidence>
<sequence>MTGAWGLPTRAEIEDRVYEIRTDYRDILEVLRWLDGGAAPELDRGERWYVAMRLFYPDFAAMPRQDWPEATRFLAEFLAAGRPGSGSPGPRLMDWQQDAPLIAAGVSRAAGQDVRALPYLHWWSFLGWFDAIGEGAFATVVGIRDKLRRGKKLEPWELEFYRSHRAAVDLRPDAGGDEEKQRLLALLDARRPGEAAVIGSGERRSAYGTGDRAGNGRRAEG</sequence>
<evidence type="ECO:0000313" key="2">
    <source>
        <dbReference type="EMBL" id="HIZ62489.1"/>
    </source>
</evidence>
<reference evidence="2" key="1">
    <citation type="journal article" date="2021" name="PeerJ">
        <title>Extensive microbial diversity within the chicken gut microbiome revealed by metagenomics and culture.</title>
        <authorList>
            <person name="Gilroy R."/>
            <person name="Ravi A."/>
            <person name="Getino M."/>
            <person name="Pursley I."/>
            <person name="Horton D.L."/>
            <person name="Alikhan N.F."/>
            <person name="Baker D."/>
            <person name="Gharbi K."/>
            <person name="Hall N."/>
            <person name="Watson M."/>
            <person name="Adriaenssens E.M."/>
            <person name="Foster-Nyarko E."/>
            <person name="Jarju S."/>
            <person name="Secka A."/>
            <person name="Antonio M."/>
            <person name="Oren A."/>
            <person name="Chaudhuri R.R."/>
            <person name="La Ragione R."/>
            <person name="Hildebrand F."/>
            <person name="Pallen M.J."/>
        </authorList>
    </citation>
    <scope>NUCLEOTIDE SEQUENCE</scope>
    <source>
        <strain evidence="2">CHK188-11489</strain>
    </source>
</reference>
<organism evidence="2 3">
    <name type="scientific">Candidatus Gemmiger avistercoris</name>
    <dbReference type="NCBI Taxonomy" id="2838606"/>
    <lineage>
        <taxon>Bacteria</taxon>
        <taxon>Bacillati</taxon>
        <taxon>Bacillota</taxon>
        <taxon>Clostridia</taxon>
        <taxon>Eubacteriales</taxon>
        <taxon>Gemmiger</taxon>
    </lineage>
</organism>